<keyword evidence="13" id="KW-1185">Reference proteome</keyword>
<feature type="transmembrane region" description="Helical" evidence="10">
    <location>
        <begin position="93"/>
        <end position="112"/>
    </location>
</feature>
<feature type="transmembrane region" description="Helical" evidence="10">
    <location>
        <begin position="304"/>
        <end position="326"/>
    </location>
</feature>
<keyword evidence="6 10" id="KW-1133">Transmembrane helix</keyword>
<dbReference type="eggNOG" id="COG0025">
    <property type="taxonomic scope" value="Bacteria"/>
</dbReference>
<evidence type="ECO:0000256" key="7">
    <source>
        <dbReference type="ARBA" id="ARBA00023065"/>
    </source>
</evidence>
<feature type="region of interest" description="Disordered" evidence="9">
    <location>
        <begin position="400"/>
        <end position="421"/>
    </location>
</feature>
<keyword evidence="3" id="KW-0050">Antiport</keyword>
<evidence type="ECO:0000256" key="10">
    <source>
        <dbReference type="SAM" id="Phobius"/>
    </source>
</evidence>
<evidence type="ECO:0000313" key="12">
    <source>
        <dbReference type="EMBL" id="CAE08342.1"/>
    </source>
</evidence>
<feature type="transmembrane region" description="Helical" evidence="10">
    <location>
        <begin position="150"/>
        <end position="170"/>
    </location>
</feature>
<feature type="transmembrane region" description="Helical" evidence="10">
    <location>
        <begin position="332"/>
        <end position="353"/>
    </location>
</feature>
<dbReference type="GO" id="GO:1902600">
    <property type="term" value="P:proton transmembrane transport"/>
    <property type="evidence" value="ECO:0007669"/>
    <property type="project" value="InterPro"/>
</dbReference>
<dbReference type="Gene3D" id="1.20.1530.20">
    <property type="match status" value="1"/>
</dbReference>
<dbReference type="PANTHER" id="PTHR32507:SF0">
    <property type="entry name" value="NA(+)_H(+) ANTIPORTER 2-RELATED"/>
    <property type="match status" value="1"/>
</dbReference>
<keyword evidence="8 10" id="KW-0472">Membrane</keyword>
<keyword evidence="5 10" id="KW-0812">Transmembrane</keyword>
<evidence type="ECO:0000256" key="4">
    <source>
        <dbReference type="ARBA" id="ARBA00022475"/>
    </source>
</evidence>
<dbReference type="RefSeq" id="WP_011128686.1">
    <property type="nucleotide sequence ID" value="NC_005070.1"/>
</dbReference>
<dbReference type="GO" id="GO:0005886">
    <property type="term" value="C:plasma membrane"/>
    <property type="evidence" value="ECO:0007669"/>
    <property type="project" value="UniProtKB-SubCell"/>
</dbReference>
<evidence type="ECO:0000256" key="6">
    <source>
        <dbReference type="ARBA" id="ARBA00022989"/>
    </source>
</evidence>
<evidence type="ECO:0000256" key="9">
    <source>
        <dbReference type="SAM" id="MobiDB-lite"/>
    </source>
</evidence>
<accession>Q7U580</accession>
<dbReference type="GO" id="GO:0015297">
    <property type="term" value="F:antiporter activity"/>
    <property type="evidence" value="ECO:0007669"/>
    <property type="project" value="UniProtKB-KW"/>
</dbReference>
<gene>
    <name evidence="12" type="ordered locus">SYNW1827</name>
</gene>
<protein>
    <submittedName>
        <fullName evidence="12">Na+/H+ antiporter, CPA1 family</fullName>
    </submittedName>
</protein>
<dbReference type="HOGENOM" id="CLU_005912_10_2_3"/>
<feature type="transmembrane region" description="Helical" evidence="10">
    <location>
        <begin position="273"/>
        <end position="292"/>
    </location>
</feature>
<keyword evidence="7" id="KW-0406">Ion transport</keyword>
<evidence type="ECO:0000259" key="11">
    <source>
        <dbReference type="Pfam" id="PF00999"/>
    </source>
</evidence>
<feature type="transmembrane region" description="Helical" evidence="10">
    <location>
        <begin position="365"/>
        <end position="384"/>
    </location>
</feature>
<evidence type="ECO:0000256" key="5">
    <source>
        <dbReference type="ARBA" id="ARBA00022692"/>
    </source>
</evidence>
<feature type="transmembrane region" description="Helical" evidence="10">
    <location>
        <begin position="221"/>
        <end position="240"/>
    </location>
</feature>
<sequence>MTPERLGLLWGVTVFAGASARLLAAVSGLPGVVLLLLSGLLIGRSGLGLVEPLDLGPGLGTVVGLLVSLVLFDGGLNLRLPGDTIRATVKRIAVLRLLISLGAGLLAAHWLAGLSWSVAAVFSAIVLATGPTVVTPLVRQIRLAAPLGDVLEAEGLVLEPIGAVLALLLLELVLGNLHGWRELVLGLLERLGGGVLIGASVGWLLSELLQRLKPDQSSGLPLQLTLGMLFLMYGLSEWLLPESALPASVAAGIVVGRRQTVHTADLDGLIQELAQLAITMLFPLLAADVSWAELSPLGWGGISCVLVLMLVVRPIAVGVATVGLPLNLPQKLLLGWLAPRGIVTASVASLFAIRLEQAGILGAGRLQGLVFLTILMTVGLQGLTAQPLARALGLIEASGDETTTSGEATLQPGEVLPDPGQ</sequence>
<dbReference type="PANTHER" id="PTHR32507">
    <property type="entry name" value="NA(+)/H(+) ANTIPORTER 1"/>
    <property type="match status" value="1"/>
</dbReference>
<evidence type="ECO:0000256" key="2">
    <source>
        <dbReference type="ARBA" id="ARBA00022448"/>
    </source>
</evidence>
<organism evidence="12 13">
    <name type="scientific">Parasynechococcus marenigrum (strain WH8102)</name>
    <dbReference type="NCBI Taxonomy" id="84588"/>
    <lineage>
        <taxon>Bacteria</taxon>
        <taxon>Bacillati</taxon>
        <taxon>Cyanobacteriota</taxon>
        <taxon>Cyanophyceae</taxon>
        <taxon>Synechococcales</taxon>
        <taxon>Prochlorococcaceae</taxon>
        <taxon>Parasynechococcus</taxon>
        <taxon>Parasynechococcus marenigrum</taxon>
    </lineage>
</organism>
<dbReference type="InterPro" id="IPR006153">
    <property type="entry name" value="Cation/H_exchanger_TM"/>
</dbReference>
<dbReference type="InterPro" id="IPR038770">
    <property type="entry name" value="Na+/solute_symporter_sf"/>
</dbReference>
<dbReference type="STRING" id="84588.SYNW1827"/>
<keyword evidence="2" id="KW-0813">Transport</keyword>
<feature type="domain" description="Cation/H+ exchanger transmembrane" evidence="11">
    <location>
        <begin position="21"/>
        <end position="390"/>
    </location>
</feature>
<proteinExistence type="predicted"/>
<dbReference type="EMBL" id="BX569694">
    <property type="protein sequence ID" value="CAE08342.1"/>
    <property type="molecule type" value="Genomic_DNA"/>
</dbReference>
<dbReference type="Proteomes" id="UP000001422">
    <property type="component" value="Chromosome"/>
</dbReference>
<evidence type="ECO:0000313" key="13">
    <source>
        <dbReference type="Proteomes" id="UP000001422"/>
    </source>
</evidence>
<keyword evidence="4" id="KW-1003">Cell membrane</keyword>
<evidence type="ECO:0000256" key="1">
    <source>
        <dbReference type="ARBA" id="ARBA00004651"/>
    </source>
</evidence>
<dbReference type="AlphaFoldDB" id="Q7U580"/>
<evidence type="ECO:0000256" key="3">
    <source>
        <dbReference type="ARBA" id="ARBA00022449"/>
    </source>
</evidence>
<reference evidence="12 13" key="1">
    <citation type="journal article" date="2003" name="Nature">
        <title>The genome of a motile marine Synechococcus.</title>
        <authorList>
            <person name="Palenik B."/>
            <person name="Brahamsha B."/>
            <person name="Larimer F."/>
            <person name="Land M."/>
            <person name="Hauser L."/>
            <person name="Chain P."/>
            <person name="Lamerdin J."/>
            <person name="Regala W."/>
            <person name="Allen E.A."/>
            <person name="McCarren J."/>
            <person name="Paulsen I."/>
            <person name="Dufresne A."/>
            <person name="Partensky F."/>
            <person name="Webb E."/>
            <person name="Waterbury J."/>
        </authorList>
    </citation>
    <scope>NUCLEOTIDE SEQUENCE [LARGE SCALE GENOMIC DNA]</scope>
    <source>
        <strain evidence="12 13">WH8102</strain>
    </source>
</reference>
<evidence type="ECO:0000256" key="8">
    <source>
        <dbReference type="ARBA" id="ARBA00023136"/>
    </source>
</evidence>
<name>Q7U580_PARMW</name>
<comment type="subcellular location">
    <subcellularLocation>
        <location evidence="1">Cell membrane</location>
        <topology evidence="1">Multi-pass membrane protein</topology>
    </subcellularLocation>
</comment>
<feature type="transmembrane region" description="Helical" evidence="10">
    <location>
        <begin position="190"/>
        <end position="209"/>
    </location>
</feature>
<feature type="transmembrane region" description="Helical" evidence="10">
    <location>
        <begin position="118"/>
        <end position="138"/>
    </location>
</feature>
<dbReference type="KEGG" id="syw:SYNW1827"/>
<feature type="transmembrane region" description="Helical" evidence="10">
    <location>
        <begin position="55"/>
        <end position="72"/>
    </location>
</feature>
<dbReference type="Pfam" id="PF00999">
    <property type="entry name" value="Na_H_Exchanger"/>
    <property type="match status" value="1"/>
</dbReference>